<keyword evidence="1" id="KW-0723">Serine/threonine-protein kinase</keyword>
<proteinExistence type="predicted"/>
<dbReference type="PANTHER" id="PTHR35526">
    <property type="entry name" value="ANTI-SIGMA-F FACTOR RSBW-RELATED"/>
    <property type="match status" value="1"/>
</dbReference>
<accession>A0ABV4QX27</accession>
<keyword evidence="1" id="KW-0808">Transferase</keyword>
<evidence type="ECO:0000259" key="2">
    <source>
        <dbReference type="Pfam" id="PF13581"/>
    </source>
</evidence>
<dbReference type="CDD" id="cd16936">
    <property type="entry name" value="HATPase_RsbW-like"/>
    <property type="match status" value="1"/>
</dbReference>
<keyword evidence="1" id="KW-0418">Kinase</keyword>
<dbReference type="PANTHER" id="PTHR35526:SF3">
    <property type="entry name" value="ANTI-SIGMA-F FACTOR RSBW"/>
    <property type="match status" value="1"/>
</dbReference>
<protein>
    <submittedName>
        <fullName evidence="3">ATP-binding protein</fullName>
    </submittedName>
</protein>
<evidence type="ECO:0000313" key="4">
    <source>
        <dbReference type="Proteomes" id="UP001569904"/>
    </source>
</evidence>
<name>A0ABV4QX27_9ACTN</name>
<evidence type="ECO:0000313" key="3">
    <source>
        <dbReference type="EMBL" id="MFA1555119.1"/>
    </source>
</evidence>
<dbReference type="Proteomes" id="UP001569904">
    <property type="component" value="Unassembled WGS sequence"/>
</dbReference>
<dbReference type="GO" id="GO:0005524">
    <property type="term" value="F:ATP binding"/>
    <property type="evidence" value="ECO:0007669"/>
    <property type="project" value="UniProtKB-KW"/>
</dbReference>
<dbReference type="InterPro" id="IPR050267">
    <property type="entry name" value="Anti-sigma-factor_SerPK"/>
</dbReference>
<keyword evidence="3" id="KW-0547">Nucleotide-binding</keyword>
<dbReference type="EMBL" id="JAXCEH010000009">
    <property type="protein sequence ID" value="MFA1555119.1"/>
    <property type="molecule type" value="Genomic_DNA"/>
</dbReference>
<dbReference type="Pfam" id="PF13581">
    <property type="entry name" value="HATPase_c_2"/>
    <property type="match status" value="1"/>
</dbReference>
<dbReference type="InterPro" id="IPR036890">
    <property type="entry name" value="HATPase_C_sf"/>
</dbReference>
<evidence type="ECO:0000256" key="1">
    <source>
        <dbReference type="ARBA" id="ARBA00022527"/>
    </source>
</evidence>
<comment type="caution">
    <text evidence="3">The sequence shown here is derived from an EMBL/GenBank/DDBJ whole genome shotgun (WGS) entry which is preliminary data.</text>
</comment>
<dbReference type="InterPro" id="IPR003594">
    <property type="entry name" value="HATPase_dom"/>
</dbReference>
<sequence>MAMTVTGDLIISLMGTPASVGLARTLVDARIRKWDYFHILDNALLIVSELVTNAARQTPREEIRLQCSRDSYGVTIAVWDGAYELPRAKPMRELTLDDLDLSEAAFDDNGGWGLHIVQVLSAKCGVIADPGGGKWVWSRCATRRSDISPAQPGGT</sequence>
<keyword evidence="3" id="KW-0067">ATP-binding</keyword>
<keyword evidence="4" id="KW-1185">Reference proteome</keyword>
<gene>
    <name evidence="3" type="ORF">SM436_15630</name>
</gene>
<feature type="domain" description="Histidine kinase/HSP90-like ATPase" evidence="2">
    <location>
        <begin position="40"/>
        <end position="136"/>
    </location>
</feature>
<organism evidence="3 4">
    <name type="scientific">Actinomadura chokoriensis</name>
    <dbReference type="NCBI Taxonomy" id="454156"/>
    <lineage>
        <taxon>Bacteria</taxon>
        <taxon>Bacillati</taxon>
        <taxon>Actinomycetota</taxon>
        <taxon>Actinomycetes</taxon>
        <taxon>Streptosporangiales</taxon>
        <taxon>Thermomonosporaceae</taxon>
        <taxon>Actinomadura</taxon>
    </lineage>
</organism>
<dbReference type="RefSeq" id="WP_371941837.1">
    <property type="nucleotide sequence ID" value="NZ_JAXCEH010000009.1"/>
</dbReference>
<reference evidence="3 4" key="1">
    <citation type="submission" date="2023-11" db="EMBL/GenBank/DDBJ databases">
        <title>Actinomadura monticuli sp. nov., isolated from volcanic ash.</title>
        <authorList>
            <person name="Lee S.D."/>
            <person name="Yang H."/>
            <person name="Kim I.S."/>
        </authorList>
    </citation>
    <scope>NUCLEOTIDE SEQUENCE [LARGE SCALE GENOMIC DNA]</scope>
    <source>
        <strain evidence="3 4">DSM 45346</strain>
    </source>
</reference>
<dbReference type="Gene3D" id="3.30.565.10">
    <property type="entry name" value="Histidine kinase-like ATPase, C-terminal domain"/>
    <property type="match status" value="1"/>
</dbReference>
<dbReference type="SUPFAM" id="SSF55874">
    <property type="entry name" value="ATPase domain of HSP90 chaperone/DNA topoisomerase II/histidine kinase"/>
    <property type="match status" value="1"/>
</dbReference>